<evidence type="ECO:0000256" key="2">
    <source>
        <dbReference type="ARBA" id="ARBA00022525"/>
    </source>
</evidence>
<dbReference type="GO" id="GO:0005509">
    <property type="term" value="F:calcium ion binding"/>
    <property type="evidence" value="ECO:0007669"/>
    <property type="project" value="InterPro"/>
</dbReference>
<evidence type="ECO:0000256" key="3">
    <source>
        <dbReference type="ARBA" id="ARBA00022729"/>
    </source>
</evidence>
<dbReference type="AlphaFoldDB" id="A0A147JWG1"/>
<dbReference type="PROSITE" id="PS00018">
    <property type="entry name" value="EF_HAND_1"/>
    <property type="match status" value="2"/>
</dbReference>
<evidence type="ECO:0000313" key="6">
    <source>
        <dbReference type="Proteomes" id="UP000074294"/>
    </source>
</evidence>
<comment type="caution">
    <text evidence="5">The sequence shown here is derived from an EMBL/GenBank/DDBJ whole genome shotgun (WGS) entry which is preliminary data.</text>
</comment>
<organism evidence="5 6">
    <name type="scientific">Hadarchaeum yellowstonense</name>
    <dbReference type="NCBI Taxonomy" id="1776334"/>
    <lineage>
        <taxon>Archaea</taxon>
        <taxon>Methanobacteriati</taxon>
        <taxon>Candidatus Hadarchaeota</taxon>
        <taxon>Candidatus Hadarchaeia</taxon>
        <taxon>Candidatus Hadarchaeales</taxon>
        <taxon>Candidatus Hadarchaeaceae</taxon>
        <taxon>Candidatus Hadarchaeum</taxon>
    </lineage>
</organism>
<proteinExistence type="predicted"/>
<sequence length="533" mass="59463">MNREIFLPMAVGVILALSITLVLFSDFDRDGVNNLREFSFGTNIFNPDSDGDGLLDGLELIYGTDPLAGDSDGDGLPDGAEVKICGTNPLVTDSDDDGIIDGEEVNRYQTDPLLWDSDGDGLGDGLEVKSWGTNPLSADSDGDGLSDGEEVNGSWHLFALQQMEVEELDPSLHWRLEHRIWTGQGFQTFYTWSGSSWSWPYDSENILRGGRPVLYTSDPLLIDSDGDGLTDNLEHLIGTDPRNKDTDNDGLDDLSEFHLYQTIPVFYDTDGDLLGDGEESLLLTDPLRWDSDGDRLSDGIEVKGYDVDGDGLTDVNFPSYGANPLIRDIFVEVDWMPGARTLGDYSRMKLSEAFARHNLVLHLDQGELGGGGETEEQLDELYDSRPGPMNDLTDFREKYFTPSRRGTFFWCLITLGKIYVGNTEVGGFNHGDIFTVAGTWSTEGSLGSAFMHELGHALGLNRELFDGIDSRKYPFEVYRSVMNYNAPYHKGGEFFDYSDGAPFNDWEHLNFNFLRGRIKPDLPPESYRFLPRR</sequence>
<dbReference type="STRING" id="1776334.APZ16_02165"/>
<dbReference type="Pfam" id="PF18884">
    <property type="entry name" value="TSP3_bac"/>
    <property type="match status" value="6"/>
</dbReference>
<evidence type="ECO:0000256" key="1">
    <source>
        <dbReference type="ARBA" id="ARBA00004613"/>
    </source>
</evidence>
<dbReference type="InterPro" id="IPR018247">
    <property type="entry name" value="EF_Hand_1_Ca_BS"/>
</dbReference>
<protein>
    <submittedName>
        <fullName evidence="5">Uncharacterized protein</fullName>
    </submittedName>
</protein>
<dbReference type="PANTHER" id="PTHR37467">
    <property type="entry name" value="EXPORTED CALCIUM-BINDING GLYCOPROTEIN-RELATED"/>
    <property type="match status" value="1"/>
</dbReference>
<dbReference type="GO" id="GO:0008237">
    <property type="term" value="F:metallopeptidase activity"/>
    <property type="evidence" value="ECO:0007669"/>
    <property type="project" value="InterPro"/>
</dbReference>
<dbReference type="SUPFAM" id="SSF103647">
    <property type="entry name" value="TSP type-3 repeat"/>
    <property type="match status" value="2"/>
</dbReference>
<dbReference type="Gene3D" id="4.10.1080.10">
    <property type="entry name" value="TSP type-3 repeat"/>
    <property type="match status" value="2"/>
</dbReference>
<dbReference type="InterPro" id="IPR024079">
    <property type="entry name" value="MetalloPept_cat_dom_sf"/>
</dbReference>
<dbReference type="Proteomes" id="UP000074294">
    <property type="component" value="Unassembled WGS sequence"/>
</dbReference>
<evidence type="ECO:0000256" key="4">
    <source>
        <dbReference type="ARBA" id="ARBA00022837"/>
    </source>
</evidence>
<dbReference type="Gene3D" id="3.40.390.10">
    <property type="entry name" value="Collagenase (Catalytic Domain)"/>
    <property type="match status" value="1"/>
</dbReference>
<gene>
    <name evidence="5" type="ORF">APZ16_02165</name>
</gene>
<dbReference type="InterPro" id="IPR028974">
    <property type="entry name" value="TSP_type-3_rpt"/>
</dbReference>
<name>A0A147JWG1_HADYE</name>
<reference evidence="5 6" key="1">
    <citation type="journal article" date="2016" name="Nat. Microbiol.">
        <title>Genomic inference of the metabolism of cosmopolitan subsurface Archaea, Hadesarchaea.</title>
        <authorList>
            <person name="Baker B.J."/>
            <person name="Saw J.H."/>
            <person name="Lind A.E."/>
            <person name="Lazar C.S."/>
            <person name="Hinrichs K.-U."/>
            <person name="Teske A.P."/>
            <person name="Ettema T.J."/>
        </authorList>
    </citation>
    <scope>NUCLEOTIDE SEQUENCE [LARGE SCALE GENOMIC DNA]</scope>
</reference>
<dbReference type="InterPro" id="IPR059100">
    <property type="entry name" value="TSP3_bac"/>
</dbReference>
<dbReference type="EMBL" id="LQMQ01000034">
    <property type="protein sequence ID" value="KUO40822.1"/>
    <property type="molecule type" value="Genomic_DNA"/>
</dbReference>
<dbReference type="PANTHER" id="PTHR37467:SF1">
    <property type="entry name" value="EXPORTED CALCIUM-BINDING GLYCOPROTEIN"/>
    <property type="match status" value="1"/>
</dbReference>
<accession>A0A147JWG1</accession>
<keyword evidence="2" id="KW-0964">Secreted</keyword>
<comment type="subcellular location">
    <subcellularLocation>
        <location evidence="1">Secreted</location>
    </subcellularLocation>
</comment>
<dbReference type="InterPro" id="IPR053180">
    <property type="entry name" value="Ca-binding_acidic-repeat"/>
</dbReference>
<dbReference type="SUPFAM" id="SSF55486">
    <property type="entry name" value="Metalloproteases ('zincins'), catalytic domain"/>
    <property type="match status" value="1"/>
</dbReference>
<keyword evidence="4" id="KW-0106">Calcium</keyword>
<evidence type="ECO:0000313" key="5">
    <source>
        <dbReference type="EMBL" id="KUO40822.1"/>
    </source>
</evidence>
<keyword evidence="3" id="KW-0732">Signal</keyword>